<evidence type="ECO:0000256" key="5">
    <source>
        <dbReference type="ARBA" id="ARBA00022692"/>
    </source>
</evidence>
<feature type="transmembrane region" description="Helical" evidence="10">
    <location>
        <begin position="334"/>
        <end position="351"/>
    </location>
</feature>
<dbReference type="EMBL" id="JAGFPW010000025">
    <property type="protein sequence ID" value="MBO3796407.1"/>
    <property type="molecule type" value="Genomic_DNA"/>
</dbReference>
<dbReference type="PANTHER" id="PTHR13285">
    <property type="entry name" value="ACYLTRANSFERASE"/>
    <property type="match status" value="1"/>
</dbReference>
<dbReference type="Proteomes" id="UP000665181">
    <property type="component" value="Unassembled WGS sequence"/>
</dbReference>
<feature type="transmembrane region" description="Helical" evidence="10">
    <location>
        <begin position="80"/>
        <end position="103"/>
    </location>
</feature>
<evidence type="ECO:0000256" key="8">
    <source>
        <dbReference type="ARBA" id="ARBA00023315"/>
    </source>
</evidence>
<evidence type="ECO:0000313" key="13">
    <source>
        <dbReference type="Proteomes" id="UP000032247"/>
    </source>
</evidence>
<dbReference type="InterPro" id="IPR051085">
    <property type="entry name" value="MB_O-acyltransferase"/>
</dbReference>
<dbReference type="PATRIC" id="fig|1423.134.peg.1434"/>
<dbReference type="EMBL" id="JXBC01000013">
    <property type="protein sequence ID" value="KIU06213.1"/>
    <property type="molecule type" value="Genomic_DNA"/>
</dbReference>
<dbReference type="AlphaFoldDB" id="A0A063XJ47"/>
<feature type="transmembrane region" description="Helical" evidence="10">
    <location>
        <begin position="276"/>
        <end position="298"/>
    </location>
</feature>
<evidence type="ECO:0000313" key="11">
    <source>
        <dbReference type="EMBL" id="KIU06213.1"/>
    </source>
</evidence>
<dbReference type="GO" id="GO:0016746">
    <property type="term" value="F:acyltransferase activity"/>
    <property type="evidence" value="ECO:0007669"/>
    <property type="project" value="UniProtKB-KW"/>
</dbReference>
<feature type="transmembrane region" description="Helical" evidence="10">
    <location>
        <begin position="363"/>
        <end position="386"/>
    </location>
</feature>
<feature type="transmembrane region" description="Helical" evidence="10">
    <location>
        <begin position="194"/>
        <end position="213"/>
    </location>
</feature>
<organism evidence="11 13">
    <name type="scientific">Bacillus subtilis</name>
    <dbReference type="NCBI Taxonomy" id="1423"/>
    <lineage>
        <taxon>Bacteria</taxon>
        <taxon>Bacillati</taxon>
        <taxon>Bacillota</taxon>
        <taxon>Bacilli</taxon>
        <taxon>Bacillales</taxon>
        <taxon>Bacillaceae</taxon>
        <taxon>Bacillus</taxon>
    </lineage>
</organism>
<feature type="transmembrane region" description="Helical" evidence="10">
    <location>
        <begin position="32"/>
        <end position="47"/>
    </location>
</feature>
<dbReference type="InterPro" id="IPR024194">
    <property type="entry name" value="Ac/AlaTfrase_AlgI/DltB"/>
</dbReference>
<dbReference type="PIRSF" id="PIRSF500216">
    <property type="entry name" value="DltB"/>
    <property type="match status" value="1"/>
</dbReference>
<evidence type="ECO:0000256" key="10">
    <source>
        <dbReference type="SAM" id="Phobius"/>
    </source>
</evidence>
<dbReference type="STRING" id="483913.AN935_19505"/>
<feature type="transmembrane region" description="Helical" evidence="10">
    <location>
        <begin position="6"/>
        <end position="25"/>
    </location>
</feature>
<feature type="transmembrane region" description="Helical" evidence="10">
    <location>
        <begin position="53"/>
        <end position="73"/>
    </location>
</feature>
<evidence type="ECO:0000256" key="2">
    <source>
        <dbReference type="ARBA" id="ARBA00010323"/>
    </source>
</evidence>
<comment type="function">
    <text evidence="9">O-acyltransferase that catalyzes D-alanylation of both teichoic acid and lipoteichoic acid (LTA). D-alanylation of LTA plays an important role in modulating the properties of the cell wall in Gram-positive bacteria, influencing the net charge of the cell wall. Catalyzes D-alanylation from DltC carrier protein.</text>
</comment>
<comment type="subcellular location">
    <subcellularLocation>
        <location evidence="1">Cell membrane</location>
        <topology evidence="1">Multi-pass membrane protein</topology>
    </subcellularLocation>
</comment>
<comment type="caution">
    <text evidence="11">The sequence shown here is derived from an EMBL/GenBank/DDBJ whole genome shotgun (WGS) entry which is preliminary data.</text>
</comment>
<comment type="similarity">
    <text evidence="2 9">Belongs to the membrane-bound acyltransferase family.</text>
</comment>
<dbReference type="InterPro" id="IPR004299">
    <property type="entry name" value="MBOAT_fam"/>
</dbReference>
<dbReference type="EC" id="2.3.1.-" evidence="9"/>
<keyword evidence="5 10" id="KW-0812">Transmembrane</keyword>
<keyword evidence="6 10" id="KW-1133">Transmembrane helix</keyword>
<keyword evidence="3 9" id="KW-1003">Cell membrane</keyword>
<gene>
    <name evidence="12" type="primary">dltB</name>
    <name evidence="12" type="ORF">J5227_19340</name>
    <name evidence="11" type="ORF">SC09_contig4orf01280</name>
</gene>
<evidence type="ECO:0000256" key="6">
    <source>
        <dbReference type="ARBA" id="ARBA00022989"/>
    </source>
</evidence>
<dbReference type="Pfam" id="PF03062">
    <property type="entry name" value="MBOAT"/>
    <property type="match status" value="1"/>
</dbReference>
<evidence type="ECO:0000256" key="1">
    <source>
        <dbReference type="ARBA" id="ARBA00004651"/>
    </source>
</evidence>
<proteinExistence type="inferred from homology"/>
<dbReference type="UniPathway" id="UPA00556"/>
<dbReference type="Proteomes" id="UP000032247">
    <property type="component" value="Unassembled WGS sequence"/>
</dbReference>
<dbReference type="GO" id="GO:0070395">
    <property type="term" value="P:lipoteichoic acid biosynthetic process"/>
    <property type="evidence" value="ECO:0007669"/>
    <property type="project" value="UniProtKB-UniRule"/>
</dbReference>
<comment type="pathway">
    <text evidence="9">Cell wall biogenesis; lipoteichoic acid biosynthesis.</text>
</comment>
<evidence type="ECO:0000256" key="9">
    <source>
        <dbReference type="PIRNR" id="PIRNR016636"/>
    </source>
</evidence>
<dbReference type="PANTHER" id="PTHR13285:SF23">
    <property type="entry name" value="TEICHOIC ACID D-ALANYLTRANSFERASE"/>
    <property type="match status" value="1"/>
</dbReference>
<evidence type="ECO:0000256" key="4">
    <source>
        <dbReference type="ARBA" id="ARBA00022679"/>
    </source>
</evidence>
<accession>A0A063XJ47</accession>
<evidence type="ECO:0000313" key="12">
    <source>
        <dbReference type="EMBL" id="MBO3796407.1"/>
    </source>
</evidence>
<keyword evidence="7 9" id="KW-0472">Membrane</keyword>
<dbReference type="PIRSF" id="PIRSF016636">
    <property type="entry name" value="AlgI_DltB"/>
    <property type="match status" value="1"/>
</dbReference>
<reference evidence="12" key="2">
    <citation type="submission" date="2021-03" db="EMBL/GenBank/DDBJ databases">
        <title>Isolation of Bacillus subtilis from fermented food sample.</title>
        <authorList>
            <person name="Lakshmanan V."/>
            <person name="Athira K."/>
            <person name="Rajagopal K."/>
        </authorList>
    </citation>
    <scope>NUCLEOTIDE SEQUENCE</scope>
    <source>
        <strain evidence="12">S1</strain>
    </source>
</reference>
<keyword evidence="8 9" id="KW-0012">Acyltransferase</keyword>
<dbReference type="GO" id="GO:0005886">
    <property type="term" value="C:plasma membrane"/>
    <property type="evidence" value="ECO:0007669"/>
    <property type="project" value="UniProtKB-SubCell"/>
</dbReference>
<protein>
    <recommendedName>
        <fullName evidence="9">Teichoic acid D-alanyltransferase</fullName>
        <ecNumber evidence="9">2.3.1.-</ecNumber>
    </recommendedName>
</protein>
<keyword evidence="4 9" id="KW-0808">Transferase</keyword>
<evidence type="ECO:0000256" key="3">
    <source>
        <dbReference type="ARBA" id="ARBA00022475"/>
    </source>
</evidence>
<evidence type="ECO:0000256" key="7">
    <source>
        <dbReference type="ARBA" id="ARBA00023136"/>
    </source>
</evidence>
<dbReference type="RefSeq" id="WP_003227327.1">
    <property type="nucleotide sequence ID" value="NZ_AP024621.1"/>
</dbReference>
<reference evidence="11 13" key="1">
    <citation type="submission" date="2014-12" db="EMBL/GenBank/DDBJ databases">
        <title>Comparative genome analysis of Bacillus coagulans HM-08, Clostridium butyricum HM-68, Bacillus subtilis HM-66 and Bacillus licheniformis BL-09.</title>
        <authorList>
            <person name="Zhang H."/>
        </authorList>
    </citation>
    <scope>NUCLEOTIDE SEQUENCE [LARGE SCALE GENOMIC DNA]</scope>
    <source>
        <strain evidence="11 13">HM-66</strain>
    </source>
</reference>
<dbReference type="NCBIfam" id="TIGR04091">
    <property type="entry name" value="LTA_dltB"/>
    <property type="match status" value="1"/>
</dbReference>
<name>A0A063XJ47_BACIU</name>
<feature type="transmembrane region" description="Helical" evidence="10">
    <location>
        <begin position="234"/>
        <end position="256"/>
    </location>
</feature>
<dbReference type="SMR" id="A0A063XJ47"/>
<dbReference type="OMA" id="CYSMYLF"/>
<sequence>MTPYSSFLFFILLGILLLPTIILGLNGKRFQAYNMFISIIILALIFSHDLHGVIALCLFTIWQVLLISGYLAYRQKANSGFVFCGAVIASILPLFLSKIWPFLSHPQPHHPPHNLISFLGISYLTFKGVQLIMEARDGLLKEQLPLHRLLYFILFFPTISSGPIDRYRRFVKDEQKAWTKEEYADLLYTGIHKIFIGFLYKFIIGYAINTYFIMNLPAITHNKILGNLLYMYGYSMYLFFDFAGYTMFAVGVSYIMGIKSPENFNKPFISKNIKDFWNRWHMSLSFWFRDYVFMRFVFWMTKKKWIKNRMAVSNIGYFLLFMLMGVWHGLAPQYIIYGLYHAVLMTCYNFFEKWNKKYKWLPSNRWTTILAIVITFHFVCFGFYIFSGKPFHHHH</sequence>
<feature type="transmembrane region" description="Helical" evidence="10">
    <location>
        <begin position="310"/>
        <end position="328"/>
    </location>
</feature>
<dbReference type="InterPro" id="IPR024024">
    <property type="entry name" value="DltB"/>
</dbReference>